<evidence type="ECO:0000313" key="2">
    <source>
        <dbReference type="EMBL" id="GFY20007.1"/>
    </source>
</evidence>
<dbReference type="AlphaFoldDB" id="A0A8X6T2L2"/>
<accession>A0A8X6T2L2</accession>
<proteinExistence type="predicted"/>
<dbReference type="InterPro" id="IPR038717">
    <property type="entry name" value="Tc1-like_DDE_dom"/>
</dbReference>
<keyword evidence="3" id="KW-1185">Reference proteome</keyword>
<dbReference type="InterPro" id="IPR036397">
    <property type="entry name" value="RNaseH_sf"/>
</dbReference>
<reference evidence="2" key="1">
    <citation type="submission" date="2020-08" db="EMBL/GenBank/DDBJ databases">
        <title>Multicomponent nature underlies the extraordinary mechanical properties of spider dragline silk.</title>
        <authorList>
            <person name="Kono N."/>
            <person name="Nakamura H."/>
            <person name="Mori M."/>
            <person name="Yoshida Y."/>
            <person name="Ohtoshi R."/>
            <person name="Malay A.D."/>
            <person name="Moran D.A.P."/>
            <person name="Tomita M."/>
            <person name="Numata K."/>
            <person name="Arakawa K."/>
        </authorList>
    </citation>
    <scope>NUCLEOTIDE SEQUENCE</scope>
</reference>
<comment type="caution">
    <text evidence="2">The sequence shown here is derived from an EMBL/GenBank/DDBJ whole genome shotgun (WGS) entry which is preliminary data.</text>
</comment>
<dbReference type="GO" id="GO:0003676">
    <property type="term" value="F:nucleic acid binding"/>
    <property type="evidence" value="ECO:0007669"/>
    <property type="project" value="InterPro"/>
</dbReference>
<dbReference type="Proteomes" id="UP000887159">
    <property type="component" value="Unassembled WGS sequence"/>
</dbReference>
<feature type="domain" description="Tc1-like transposase DDE" evidence="1">
    <location>
        <begin position="11"/>
        <end position="108"/>
    </location>
</feature>
<dbReference type="Gene3D" id="3.30.420.10">
    <property type="entry name" value="Ribonuclease H-like superfamily/Ribonuclease H"/>
    <property type="match status" value="1"/>
</dbReference>
<name>A0A8X6T2L2_TRICX</name>
<sequence length="159" mass="17970">MHHHTGPAPDIMVWGGIGYHSRTPIVRIAGTLNSQRYISEVLKPVVLPYLQGLATAIFQKDNARPHVARIVQRFFVNHQIELLPGPARSPDLLPIENMWSMVAERLIQITPPAVTPDQLWQRVEASWFAVTQEHIQSLFESMPRRVVARISNNGGYSGY</sequence>
<organism evidence="2 3">
    <name type="scientific">Trichonephila clavipes</name>
    <name type="common">Golden silk orbweaver</name>
    <name type="synonym">Nephila clavipes</name>
    <dbReference type="NCBI Taxonomy" id="2585209"/>
    <lineage>
        <taxon>Eukaryota</taxon>
        <taxon>Metazoa</taxon>
        <taxon>Ecdysozoa</taxon>
        <taxon>Arthropoda</taxon>
        <taxon>Chelicerata</taxon>
        <taxon>Arachnida</taxon>
        <taxon>Araneae</taxon>
        <taxon>Araneomorphae</taxon>
        <taxon>Entelegynae</taxon>
        <taxon>Araneoidea</taxon>
        <taxon>Nephilidae</taxon>
        <taxon>Trichonephila</taxon>
    </lineage>
</organism>
<evidence type="ECO:0000259" key="1">
    <source>
        <dbReference type="Pfam" id="PF13358"/>
    </source>
</evidence>
<protein>
    <submittedName>
        <fullName evidence="2">Transposable element Tcb1 transposase</fullName>
    </submittedName>
</protein>
<dbReference type="Pfam" id="PF13358">
    <property type="entry name" value="DDE_3"/>
    <property type="match status" value="1"/>
</dbReference>
<dbReference type="EMBL" id="BMAU01021354">
    <property type="protein sequence ID" value="GFY20007.1"/>
    <property type="molecule type" value="Genomic_DNA"/>
</dbReference>
<gene>
    <name evidence="2" type="ORF">TNCV_2147001</name>
</gene>
<evidence type="ECO:0000313" key="3">
    <source>
        <dbReference type="Proteomes" id="UP000887159"/>
    </source>
</evidence>